<dbReference type="GO" id="GO:0030435">
    <property type="term" value="P:sporulation resulting in formation of a cellular spore"/>
    <property type="evidence" value="ECO:0007669"/>
    <property type="project" value="UniProtKB-KW"/>
</dbReference>
<evidence type="ECO:0000256" key="2">
    <source>
        <dbReference type="ARBA" id="ARBA00022969"/>
    </source>
</evidence>
<evidence type="ECO:0000256" key="3">
    <source>
        <dbReference type="ARBA" id="ARBA00023315"/>
    </source>
</evidence>
<comment type="caution">
    <text evidence="4">The sequence shown here is derived from an EMBL/GenBank/DDBJ whole genome shotgun (WGS) entry which is preliminary data.</text>
</comment>
<gene>
    <name evidence="4" type="ORF">CN689_10140</name>
</gene>
<dbReference type="InterPro" id="IPR020916">
    <property type="entry name" value="Gln_gamma-glutamylTfrase_bac"/>
</dbReference>
<dbReference type="RefSeq" id="WP_098175773.1">
    <property type="nucleotide sequence ID" value="NZ_NUEQ01000014.1"/>
</dbReference>
<dbReference type="Pfam" id="PF20085">
    <property type="entry name" value="TGL"/>
    <property type="match status" value="1"/>
</dbReference>
<dbReference type="AlphaFoldDB" id="A0AAX0S6C1"/>
<evidence type="ECO:0000313" key="5">
    <source>
        <dbReference type="Proteomes" id="UP000220106"/>
    </source>
</evidence>
<proteinExistence type="inferred from homology"/>
<name>A0AAX0S6C1_9BACI</name>
<reference evidence="4 5" key="1">
    <citation type="submission" date="2017-09" db="EMBL/GenBank/DDBJ databases">
        <title>Large-scale bioinformatics analysis of Bacillus genomes uncovers conserved roles of natural products in bacterial physiology.</title>
        <authorList>
            <consortium name="Agbiome Team Llc"/>
            <person name="Bleich R.M."/>
            <person name="Kirk G.J."/>
            <person name="Santa Maria K.C."/>
            <person name="Allen S.E."/>
            <person name="Farag S."/>
            <person name="Shank E.A."/>
            <person name="Bowers A."/>
        </authorList>
    </citation>
    <scope>NUCLEOTIDE SEQUENCE [LARGE SCALE GENOMIC DNA]</scope>
    <source>
        <strain evidence="4 5">AFS003229</strain>
    </source>
</reference>
<accession>A0AAX0S6C1</accession>
<sequence>MIKINQKWLDVSQIQPGIISEKALEILQLMWRYPNIFVYKTMEDLKFDIEMRLQVNKAAVSLDKSNPEFTILEDSVCNEQYWRLTKNGAFELKLRVPPHLALEDIFINGSLYAFECGTAIVIVFLKAVLDTVGPKNFDRLFSGLTLYDWHYPQNLILRFHEGKDYVPGDCVYFKNPDYDPSTPEWQGENAIFLGENLFYGHGIGITNQQGIIDELNSNRKWNAIISAFLTQHIISINSSHYSQFKPNIPRNNPVSLHDCLSNIIVSEIGSRTFLA</sequence>
<evidence type="ECO:0000256" key="1">
    <source>
        <dbReference type="ARBA" id="ARBA00022679"/>
    </source>
</evidence>
<protein>
    <submittedName>
        <fullName evidence="4">Protein-glutamine gamma-glutamyltransferase</fullName>
    </submittedName>
</protein>
<dbReference type="HAMAP" id="MF_00727">
    <property type="entry name" value="Tgl"/>
    <property type="match status" value="1"/>
</dbReference>
<evidence type="ECO:0000313" key="4">
    <source>
        <dbReference type="EMBL" id="PEJ34479.1"/>
    </source>
</evidence>
<keyword evidence="2" id="KW-0749">Sporulation</keyword>
<dbReference type="NCBIfam" id="NF002869">
    <property type="entry name" value="PRK03187.1"/>
    <property type="match status" value="1"/>
</dbReference>
<dbReference type="Proteomes" id="UP000220106">
    <property type="component" value="Unassembled WGS sequence"/>
</dbReference>
<dbReference type="EMBL" id="NUEQ01000014">
    <property type="protein sequence ID" value="PEJ34479.1"/>
    <property type="molecule type" value="Genomic_DNA"/>
</dbReference>
<keyword evidence="3" id="KW-0012">Acyltransferase</keyword>
<keyword evidence="1" id="KW-0808">Transferase</keyword>
<dbReference type="GO" id="GO:0003810">
    <property type="term" value="F:protein-glutamine gamma-glutamyltransferase activity"/>
    <property type="evidence" value="ECO:0007669"/>
    <property type="project" value="InterPro"/>
</dbReference>
<organism evidence="4 5">
    <name type="scientific">Peribacillus butanolivorans</name>
    <dbReference type="NCBI Taxonomy" id="421767"/>
    <lineage>
        <taxon>Bacteria</taxon>
        <taxon>Bacillati</taxon>
        <taxon>Bacillota</taxon>
        <taxon>Bacilli</taxon>
        <taxon>Bacillales</taxon>
        <taxon>Bacillaceae</taxon>
        <taxon>Peribacillus</taxon>
    </lineage>
</organism>